<sequence length="80" mass="9683">MIQPHIHTRVLLLRFGMIKSRLAKQHRIYCRNRWRNCEDEITITRVCVTRDGGNIQRELSNEDRMRNNSRVTLEEMTSER</sequence>
<protein>
    <submittedName>
        <fullName evidence="1">Uncharacterized protein</fullName>
    </submittedName>
</protein>
<evidence type="ECO:0000313" key="2">
    <source>
        <dbReference type="Proteomes" id="UP000298663"/>
    </source>
</evidence>
<dbReference type="Proteomes" id="UP000298663">
    <property type="component" value="Unassembled WGS sequence"/>
</dbReference>
<evidence type="ECO:0000313" key="1">
    <source>
        <dbReference type="EMBL" id="TKR66683.1"/>
    </source>
</evidence>
<reference evidence="1 2" key="2">
    <citation type="journal article" date="2019" name="G3 (Bethesda)">
        <title>Hybrid Assembly of the Genome of the Entomopathogenic Nematode Steinernema carpocapsae Identifies the X-Chromosome.</title>
        <authorList>
            <person name="Serra L."/>
            <person name="Macchietto M."/>
            <person name="Macias-Munoz A."/>
            <person name="McGill C.J."/>
            <person name="Rodriguez I.M."/>
            <person name="Rodriguez B."/>
            <person name="Murad R."/>
            <person name="Mortazavi A."/>
        </authorList>
    </citation>
    <scope>NUCLEOTIDE SEQUENCE [LARGE SCALE GENOMIC DNA]</scope>
    <source>
        <strain evidence="1 2">ALL</strain>
    </source>
</reference>
<accession>A0A4U5MCZ7</accession>
<proteinExistence type="predicted"/>
<dbReference type="EMBL" id="AZBU02000008">
    <property type="protein sequence ID" value="TKR66683.1"/>
    <property type="molecule type" value="Genomic_DNA"/>
</dbReference>
<name>A0A4U5MCZ7_STECR</name>
<organism evidence="1 2">
    <name type="scientific">Steinernema carpocapsae</name>
    <name type="common">Entomopathogenic nematode</name>
    <dbReference type="NCBI Taxonomy" id="34508"/>
    <lineage>
        <taxon>Eukaryota</taxon>
        <taxon>Metazoa</taxon>
        <taxon>Ecdysozoa</taxon>
        <taxon>Nematoda</taxon>
        <taxon>Chromadorea</taxon>
        <taxon>Rhabditida</taxon>
        <taxon>Tylenchina</taxon>
        <taxon>Panagrolaimomorpha</taxon>
        <taxon>Strongyloidoidea</taxon>
        <taxon>Steinernematidae</taxon>
        <taxon>Steinernema</taxon>
    </lineage>
</organism>
<reference evidence="1 2" key="1">
    <citation type="journal article" date="2015" name="Genome Biol.">
        <title>Comparative genomics of Steinernema reveals deeply conserved gene regulatory networks.</title>
        <authorList>
            <person name="Dillman A.R."/>
            <person name="Macchietto M."/>
            <person name="Porter C.F."/>
            <person name="Rogers A."/>
            <person name="Williams B."/>
            <person name="Antoshechkin I."/>
            <person name="Lee M.M."/>
            <person name="Goodwin Z."/>
            <person name="Lu X."/>
            <person name="Lewis E.E."/>
            <person name="Goodrich-Blair H."/>
            <person name="Stock S.P."/>
            <person name="Adams B.J."/>
            <person name="Sternberg P.W."/>
            <person name="Mortazavi A."/>
        </authorList>
    </citation>
    <scope>NUCLEOTIDE SEQUENCE [LARGE SCALE GENOMIC DNA]</scope>
    <source>
        <strain evidence="1 2">ALL</strain>
    </source>
</reference>
<keyword evidence="2" id="KW-1185">Reference proteome</keyword>
<gene>
    <name evidence="1" type="ORF">L596_022940</name>
</gene>
<comment type="caution">
    <text evidence="1">The sequence shown here is derived from an EMBL/GenBank/DDBJ whole genome shotgun (WGS) entry which is preliminary data.</text>
</comment>
<dbReference type="AlphaFoldDB" id="A0A4U5MCZ7"/>